<comment type="caution">
    <text evidence="13">The sequence shown here is derived from an EMBL/GenBank/DDBJ whole genome shotgun (WGS) entry which is preliminary data.</text>
</comment>
<evidence type="ECO:0000256" key="9">
    <source>
        <dbReference type="HAMAP-Rule" id="MF_00097"/>
    </source>
</evidence>
<dbReference type="PANTHER" id="PTHR20857">
    <property type="entry name" value="THIAMINE-PHOSPHATE PYROPHOSPHORYLASE"/>
    <property type="match status" value="1"/>
</dbReference>
<comment type="cofactor">
    <cofactor evidence="9">
        <name>Mg(2+)</name>
        <dbReference type="ChEBI" id="CHEBI:18420"/>
    </cofactor>
    <text evidence="9">Binds 1 Mg(2+) ion per subunit.</text>
</comment>
<keyword evidence="14" id="KW-1185">Reference proteome</keyword>
<name>A0ABV0BNP1_9HYPH</name>
<keyword evidence="5 9" id="KW-0784">Thiamine biosynthesis</keyword>
<dbReference type="InterPro" id="IPR034291">
    <property type="entry name" value="TMP_synthase"/>
</dbReference>
<dbReference type="PANTHER" id="PTHR20857:SF15">
    <property type="entry name" value="THIAMINE-PHOSPHATE SYNTHASE"/>
    <property type="match status" value="1"/>
</dbReference>
<evidence type="ECO:0000313" key="14">
    <source>
        <dbReference type="Proteomes" id="UP001418637"/>
    </source>
</evidence>
<reference evidence="13 14" key="1">
    <citation type="submission" date="2024-04" db="EMBL/GenBank/DDBJ databases">
        <title>A novel species isolated from cricket.</title>
        <authorList>
            <person name="Wang H.-C."/>
        </authorList>
    </citation>
    <scope>NUCLEOTIDE SEQUENCE [LARGE SCALE GENOMIC DNA]</scope>
    <source>
        <strain evidence="13 14">WL0021</strain>
    </source>
</reference>
<keyword evidence="2 9" id="KW-0808">Transferase</keyword>
<evidence type="ECO:0000259" key="12">
    <source>
        <dbReference type="Pfam" id="PF02581"/>
    </source>
</evidence>
<dbReference type="InterPro" id="IPR013785">
    <property type="entry name" value="Aldolase_TIM"/>
</dbReference>
<keyword evidence="4 9" id="KW-0460">Magnesium</keyword>
<proteinExistence type="inferred from homology"/>
<feature type="binding site" evidence="9">
    <location>
        <position position="109"/>
    </location>
    <ligand>
        <name>4-amino-2-methyl-5-(diphosphooxymethyl)pyrimidine</name>
        <dbReference type="ChEBI" id="CHEBI:57841"/>
    </ligand>
</feature>
<dbReference type="GO" id="GO:0004789">
    <property type="term" value="F:thiamine-phosphate diphosphorylase activity"/>
    <property type="evidence" value="ECO:0007669"/>
    <property type="project" value="UniProtKB-EC"/>
</dbReference>
<dbReference type="SUPFAM" id="SSF51391">
    <property type="entry name" value="Thiamin phosphate synthase"/>
    <property type="match status" value="1"/>
</dbReference>
<gene>
    <name evidence="9 13" type="primary">thiE</name>
    <name evidence="13" type="ORF">WJT86_10225</name>
</gene>
<evidence type="ECO:0000256" key="5">
    <source>
        <dbReference type="ARBA" id="ARBA00022977"/>
    </source>
</evidence>
<dbReference type="Gene3D" id="3.20.20.70">
    <property type="entry name" value="Aldolase class I"/>
    <property type="match status" value="1"/>
</dbReference>
<feature type="binding site" evidence="9">
    <location>
        <position position="71"/>
    </location>
    <ligand>
        <name>Mg(2+)</name>
        <dbReference type="ChEBI" id="CHEBI:18420"/>
    </ligand>
</feature>
<evidence type="ECO:0000256" key="8">
    <source>
        <dbReference type="ARBA" id="ARBA00047883"/>
    </source>
</evidence>
<dbReference type="InterPro" id="IPR036206">
    <property type="entry name" value="ThiamineP_synth_sf"/>
</dbReference>
<evidence type="ECO:0000256" key="2">
    <source>
        <dbReference type="ARBA" id="ARBA00022679"/>
    </source>
</evidence>
<dbReference type="InterPro" id="IPR022998">
    <property type="entry name" value="ThiamineP_synth_TenI"/>
</dbReference>
<comment type="pathway">
    <text evidence="1 9 11">Cofactor biosynthesis; thiamine diphosphate biosynthesis; thiamine phosphate from 4-amino-2-methyl-5-diphosphomethylpyrimidine and 4-methyl-5-(2-phosphoethyl)-thiazole: step 1/1.</text>
</comment>
<dbReference type="EMBL" id="JBBYXI010000003">
    <property type="protein sequence ID" value="MEN3931432.1"/>
    <property type="molecule type" value="Genomic_DNA"/>
</dbReference>
<accession>A0ABV0BNP1</accession>
<dbReference type="Pfam" id="PF02581">
    <property type="entry name" value="TMP-TENI"/>
    <property type="match status" value="1"/>
</dbReference>
<feature type="binding site" evidence="9">
    <location>
        <position position="171"/>
    </location>
    <ligand>
        <name>2-[(2R,5Z)-2-carboxy-4-methylthiazol-5(2H)-ylidene]ethyl phosphate</name>
        <dbReference type="ChEBI" id="CHEBI:62899"/>
    </ligand>
</feature>
<comment type="catalytic activity">
    <reaction evidence="6 9 10">
        <text>4-methyl-5-(2-phosphooxyethyl)-thiazole + 4-amino-2-methyl-5-(diphosphooxymethyl)pyrimidine + H(+) = thiamine phosphate + diphosphate</text>
        <dbReference type="Rhea" id="RHEA:22328"/>
        <dbReference type="ChEBI" id="CHEBI:15378"/>
        <dbReference type="ChEBI" id="CHEBI:33019"/>
        <dbReference type="ChEBI" id="CHEBI:37575"/>
        <dbReference type="ChEBI" id="CHEBI:57841"/>
        <dbReference type="ChEBI" id="CHEBI:58296"/>
        <dbReference type="EC" id="2.5.1.3"/>
    </reaction>
</comment>
<dbReference type="Proteomes" id="UP001418637">
    <property type="component" value="Unassembled WGS sequence"/>
</dbReference>
<dbReference type="CDD" id="cd00564">
    <property type="entry name" value="TMP_TenI"/>
    <property type="match status" value="1"/>
</dbReference>
<evidence type="ECO:0000256" key="4">
    <source>
        <dbReference type="ARBA" id="ARBA00022842"/>
    </source>
</evidence>
<evidence type="ECO:0000256" key="11">
    <source>
        <dbReference type="RuleBase" id="RU004253"/>
    </source>
</evidence>
<feature type="binding site" evidence="9">
    <location>
        <position position="70"/>
    </location>
    <ligand>
        <name>4-amino-2-methyl-5-(diphosphooxymethyl)pyrimidine</name>
        <dbReference type="ChEBI" id="CHEBI:57841"/>
    </ligand>
</feature>
<evidence type="ECO:0000256" key="6">
    <source>
        <dbReference type="ARBA" id="ARBA00047334"/>
    </source>
</evidence>
<evidence type="ECO:0000256" key="10">
    <source>
        <dbReference type="RuleBase" id="RU003826"/>
    </source>
</evidence>
<comment type="catalytic activity">
    <reaction evidence="7 9 10">
        <text>2-(2-carboxy-4-methylthiazol-5-yl)ethyl phosphate + 4-amino-2-methyl-5-(diphosphooxymethyl)pyrimidine + 2 H(+) = thiamine phosphate + CO2 + diphosphate</text>
        <dbReference type="Rhea" id="RHEA:47848"/>
        <dbReference type="ChEBI" id="CHEBI:15378"/>
        <dbReference type="ChEBI" id="CHEBI:16526"/>
        <dbReference type="ChEBI" id="CHEBI:33019"/>
        <dbReference type="ChEBI" id="CHEBI:37575"/>
        <dbReference type="ChEBI" id="CHEBI:57841"/>
        <dbReference type="ChEBI" id="CHEBI:62890"/>
        <dbReference type="EC" id="2.5.1.3"/>
    </reaction>
</comment>
<dbReference type="HAMAP" id="MF_00097">
    <property type="entry name" value="TMP_synthase"/>
    <property type="match status" value="1"/>
</dbReference>
<feature type="binding site" evidence="9">
    <location>
        <begin position="191"/>
        <end position="192"/>
    </location>
    <ligand>
        <name>2-[(2R,5Z)-2-carboxy-4-methylthiazol-5(2H)-ylidene]ethyl phosphate</name>
        <dbReference type="ChEBI" id="CHEBI:62899"/>
    </ligand>
</feature>
<feature type="domain" description="Thiamine phosphate synthase/TenI" evidence="12">
    <location>
        <begin position="8"/>
        <end position="194"/>
    </location>
</feature>
<comment type="catalytic activity">
    <reaction evidence="8 9 10">
        <text>2-[(2R,5Z)-2-carboxy-4-methylthiazol-5(2H)-ylidene]ethyl phosphate + 4-amino-2-methyl-5-(diphosphooxymethyl)pyrimidine + 2 H(+) = thiamine phosphate + CO2 + diphosphate</text>
        <dbReference type="Rhea" id="RHEA:47844"/>
        <dbReference type="ChEBI" id="CHEBI:15378"/>
        <dbReference type="ChEBI" id="CHEBI:16526"/>
        <dbReference type="ChEBI" id="CHEBI:33019"/>
        <dbReference type="ChEBI" id="CHEBI:37575"/>
        <dbReference type="ChEBI" id="CHEBI:57841"/>
        <dbReference type="ChEBI" id="CHEBI:62899"/>
        <dbReference type="EC" id="2.5.1.3"/>
    </reaction>
</comment>
<evidence type="ECO:0000313" key="13">
    <source>
        <dbReference type="EMBL" id="MEN3931432.1"/>
    </source>
</evidence>
<dbReference type="RefSeq" id="WP_346337462.1">
    <property type="nucleotide sequence ID" value="NZ_JBBYXI010000003.1"/>
</dbReference>
<feature type="binding site" evidence="9">
    <location>
        <position position="138"/>
    </location>
    <ligand>
        <name>4-amino-2-methyl-5-(diphosphooxymethyl)pyrimidine</name>
        <dbReference type="ChEBI" id="CHEBI:57841"/>
    </ligand>
</feature>
<sequence>MTSVDIRLYGIIDPQIARGRPLHELVLAAVQGGATLIQYRDKTSDTRPMIEQARAIKNVLAGTSVPLLINDRIDVALASGAEGVHIGQSDMYAQDARHILGASAIIGLTVNNAINAEECSKLPVDYACIGSVFPTNSKDDAGASIGLDGFSKLARQIRSRQPFLPVGAISGINHKNAASVIEAGSDGIAIISALFSPDDITSAAQSLNEVITKAFQAQHNQ</sequence>
<feature type="binding site" evidence="9">
    <location>
        <position position="90"/>
    </location>
    <ligand>
        <name>Mg(2+)</name>
        <dbReference type="ChEBI" id="CHEBI:18420"/>
    </ligand>
</feature>
<dbReference type="NCBIfam" id="TIGR00693">
    <property type="entry name" value="thiE"/>
    <property type="match status" value="1"/>
</dbReference>
<protein>
    <recommendedName>
        <fullName evidence="9">Thiamine-phosphate synthase</fullName>
        <shortName evidence="9">TP synthase</shortName>
        <shortName evidence="9">TPS</shortName>
        <ecNumber evidence="9">2.5.1.3</ecNumber>
    </recommendedName>
    <alternativeName>
        <fullName evidence="9">Thiamine-phosphate pyrophosphorylase</fullName>
        <shortName evidence="9">TMP pyrophosphorylase</shortName>
        <shortName evidence="9">TMP-PPase</shortName>
    </alternativeName>
</protein>
<keyword evidence="3 9" id="KW-0479">Metal-binding</keyword>
<evidence type="ECO:0000256" key="7">
    <source>
        <dbReference type="ARBA" id="ARBA00047851"/>
    </source>
</evidence>
<comment type="similarity">
    <text evidence="9 10">Belongs to the thiamine-phosphate synthase family.</text>
</comment>
<organism evidence="13 14">
    <name type="scientific">Hohaiivirga grylli</name>
    <dbReference type="NCBI Taxonomy" id="3133970"/>
    <lineage>
        <taxon>Bacteria</taxon>
        <taxon>Pseudomonadati</taxon>
        <taxon>Pseudomonadota</taxon>
        <taxon>Alphaproteobacteria</taxon>
        <taxon>Hyphomicrobiales</taxon>
        <taxon>Methylobacteriaceae</taxon>
        <taxon>Hohaiivirga</taxon>
    </lineage>
</organism>
<evidence type="ECO:0000256" key="1">
    <source>
        <dbReference type="ARBA" id="ARBA00005165"/>
    </source>
</evidence>
<comment type="function">
    <text evidence="9">Condenses 4-methyl-5-(beta-hydroxyethyl)thiazole monophosphate (THZ-P) and 2-methyl-4-amino-5-hydroxymethyl pyrimidine pyrophosphate (HMP-PP) to form thiamine monophosphate (TMP).</text>
</comment>
<feature type="binding site" evidence="9">
    <location>
        <begin position="38"/>
        <end position="42"/>
    </location>
    <ligand>
        <name>4-amino-2-methyl-5-(diphosphooxymethyl)pyrimidine</name>
        <dbReference type="ChEBI" id="CHEBI:57841"/>
    </ligand>
</feature>
<evidence type="ECO:0000256" key="3">
    <source>
        <dbReference type="ARBA" id="ARBA00022723"/>
    </source>
</evidence>
<feature type="binding site" evidence="9">
    <location>
        <begin position="135"/>
        <end position="137"/>
    </location>
    <ligand>
        <name>2-[(2R,5Z)-2-carboxy-4-methylthiazol-5(2H)-ylidene]ethyl phosphate</name>
        <dbReference type="ChEBI" id="CHEBI:62899"/>
    </ligand>
</feature>
<dbReference type="EC" id="2.5.1.3" evidence="9"/>